<gene>
    <name evidence="2" type="ORF">SEMRO_3017_G342130.1</name>
</gene>
<feature type="compositionally biased region" description="Low complexity" evidence="1">
    <location>
        <begin position="11"/>
        <end position="34"/>
    </location>
</feature>
<organism evidence="2 3">
    <name type="scientific">Seminavis robusta</name>
    <dbReference type="NCBI Taxonomy" id="568900"/>
    <lineage>
        <taxon>Eukaryota</taxon>
        <taxon>Sar</taxon>
        <taxon>Stramenopiles</taxon>
        <taxon>Ochrophyta</taxon>
        <taxon>Bacillariophyta</taxon>
        <taxon>Bacillariophyceae</taxon>
        <taxon>Bacillariophycidae</taxon>
        <taxon>Naviculales</taxon>
        <taxon>Naviculaceae</taxon>
        <taxon>Seminavis</taxon>
    </lineage>
</organism>
<feature type="compositionally biased region" description="Basic residues" evidence="1">
    <location>
        <begin position="1"/>
        <end position="10"/>
    </location>
</feature>
<evidence type="ECO:0000256" key="1">
    <source>
        <dbReference type="SAM" id="MobiDB-lite"/>
    </source>
</evidence>
<name>A0A9N8F4M4_9STRA</name>
<dbReference type="EMBL" id="CAICTM010003015">
    <property type="protein sequence ID" value="CAB9530729.1"/>
    <property type="molecule type" value="Genomic_DNA"/>
</dbReference>
<comment type="caution">
    <text evidence="2">The sequence shown here is derived from an EMBL/GenBank/DDBJ whole genome shotgun (WGS) entry which is preliminary data.</text>
</comment>
<dbReference type="Proteomes" id="UP001153069">
    <property type="component" value="Unassembled WGS sequence"/>
</dbReference>
<accession>A0A9N8F4M4</accession>
<reference evidence="2" key="1">
    <citation type="submission" date="2020-06" db="EMBL/GenBank/DDBJ databases">
        <authorList>
            <consortium name="Plant Systems Biology data submission"/>
        </authorList>
    </citation>
    <scope>NUCLEOTIDE SEQUENCE</scope>
    <source>
        <strain evidence="2">D6</strain>
    </source>
</reference>
<evidence type="ECO:0000313" key="3">
    <source>
        <dbReference type="Proteomes" id="UP001153069"/>
    </source>
</evidence>
<proteinExistence type="predicted"/>
<sequence>MSLNQARRRSSTGSGASGGSASATTATAATNGTEGDNETAMLGGKFGGVAYEVYKFEPSEDTIIAIHSSKKKDTPLTTKPEKIKLLQAIVDKRDDWFGRACKSGGLNRTRLEADMREFIPKLTDARWPMEVLAEKIYHTHRVLKKFIDTSSRTPNRAVLAPFEPLDEMVKYATHEARKAKQIKIDDQTPTWKFLKSGGVHPLKKPD</sequence>
<evidence type="ECO:0000313" key="2">
    <source>
        <dbReference type="EMBL" id="CAB9530729.1"/>
    </source>
</evidence>
<dbReference type="AlphaFoldDB" id="A0A9N8F4M4"/>
<protein>
    <submittedName>
        <fullName evidence="2">Uncharacterized protein</fullName>
    </submittedName>
</protein>
<feature type="region of interest" description="Disordered" evidence="1">
    <location>
        <begin position="1"/>
        <end position="38"/>
    </location>
</feature>
<keyword evidence="3" id="KW-1185">Reference proteome</keyword>